<dbReference type="EMBL" id="JAZAVJ010000073">
    <property type="protein sequence ID" value="KAK7416127.1"/>
    <property type="molecule type" value="Genomic_DNA"/>
</dbReference>
<dbReference type="PANTHER" id="PTHR11361">
    <property type="entry name" value="DNA MISMATCH REPAIR PROTEIN MUTS FAMILY MEMBER"/>
    <property type="match status" value="1"/>
</dbReference>
<dbReference type="Pfam" id="PF00488">
    <property type="entry name" value="MutS_V"/>
    <property type="match status" value="1"/>
</dbReference>
<evidence type="ECO:0000256" key="3">
    <source>
        <dbReference type="ARBA" id="ARBA00022840"/>
    </source>
</evidence>
<name>A0ABR1H4V3_9HYPO</name>
<dbReference type="InterPro" id="IPR011184">
    <property type="entry name" value="DNA_mismatch_repair_Msh2"/>
</dbReference>
<gene>
    <name evidence="6" type="ORF">QQX98_005455</name>
</gene>
<keyword evidence="7" id="KW-1185">Reference proteome</keyword>
<comment type="similarity">
    <text evidence="1">Belongs to the DNA mismatch repair MutS family.</text>
</comment>
<dbReference type="SUPFAM" id="SSF48334">
    <property type="entry name" value="DNA repair protein MutS, domain III"/>
    <property type="match status" value="1"/>
</dbReference>
<dbReference type="PROSITE" id="PS00486">
    <property type="entry name" value="DNA_MISMATCH_REPAIR_2"/>
    <property type="match status" value="1"/>
</dbReference>
<dbReference type="SUPFAM" id="SSF52540">
    <property type="entry name" value="P-loop containing nucleoside triphosphate hydrolases"/>
    <property type="match status" value="1"/>
</dbReference>
<protein>
    <recommendedName>
        <fullName evidence="5">DNA mismatch repair proteins mutS family domain-containing protein</fullName>
    </recommendedName>
</protein>
<dbReference type="SMART" id="SM00534">
    <property type="entry name" value="MUTSac"/>
    <property type="match status" value="1"/>
</dbReference>
<evidence type="ECO:0000256" key="4">
    <source>
        <dbReference type="ARBA" id="ARBA00023125"/>
    </source>
</evidence>
<organism evidence="6 7">
    <name type="scientific">Neonectria punicea</name>
    <dbReference type="NCBI Taxonomy" id="979145"/>
    <lineage>
        <taxon>Eukaryota</taxon>
        <taxon>Fungi</taxon>
        <taxon>Dikarya</taxon>
        <taxon>Ascomycota</taxon>
        <taxon>Pezizomycotina</taxon>
        <taxon>Sordariomycetes</taxon>
        <taxon>Hypocreomycetidae</taxon>
        <taxon>Hypocreales</taxon>
        <taxon>Nectriaceae</taxon>
        <taxon>Neonectria</taxon>
    </lineage>
</organism>
<feature type="domain" description="DNA mismatch repair proteins mutS family" evidence="5">
    <location>
        <begin position="695"/>
        <end position="711"/>
    </location>
</feature>
<dbReference type="Proteomes" id="UP001498476">
    <property type="component" value="Unassembled WGS sequence"/>
</dbReference>
<evidence type="ECO:0000313" key="6">
    <source>
        <dbReference type="EMBL" id="KAK7416127.1"/>
    </source>
</evidence>
<sequence>MAIDMREKATIGCAYFSTVDGILRISEDIPMANMDIAEQFLIHVRPTTLLVSARAPEEFYDYLEKQCAARSEGDSHSVIFRGLQSSEFSLESAHERLVNIQGNHSSSATAIFSGGIDHDPLDSIPSQPEGLRQESRVFKSLRCGGSINLSSRVSVGCAGAVLGDLHRRRSGGFLPDGQVAGALFRVQSAEMFSLSAYMFVSSDALLSLQLVQTELHPNSQAWGPDSNKDRTKESLSVYGLFHYLACTPQGRAGLRQLFLRPLLDIGLIEERQKTISVLLQPDNADNLTQITSLLRKIRNIKTTFVQLRKGIEFPSASQSFNKGVWSTIRNFTAHALGLREAVASLKGCADLEIICKIPFIKALNQGNRADHVSMQLIDGLPPSSLVSVGDIINKTIDFDQSKSRHRSSVKAGVDPQLDELKRTYDGMDSFLTEVVNHMNRELPEWACQYVRSCIFLPQIGFLTVVESNPETGNGRYEGEGGAGAAWEKLFEAEGAVCYKNTYMRELDEEYGDMYCQIGDREVEIIHSLANRILEYEAELVSASTVCGEFDAIMALALGAEKYGWRAPRMITESVIQIEGGRHPLQELVVPSFVPNNCQLASECFDRGPIDENTPQVLVLTGPNHSGKSVYLKQVAIIVYLAHLGSFVPANQATIGLTDKILTCMSTRESMSGAESAFARDLKQAALSARCSTPKSLILVDEFGKGTNTDDGSGLLAALLEHFLAMGQNSPRLLVATHYHEIFEGGYLREHKGLCLAHLDVRVDWSASQTEDQVTYLFSLAYGHSTSSFGGKCAALNGVPSTVVERAEAIALLLAQNEDLGAVCTRLSPEEEKRLNEAETIARKFLSEVFEGELTREGRGSIKSALEDLLS</sequence>
<dbReference type="PIRSF" id="PIRSF005813">
    <property type="entry name" value="MSH2"/>
    <property type="match status" value="1"/>
</dbReference>
<proteinExistence type="inferred from homology"/>
<keyword evidence="4" id="KW-0238">DNA-binding</keyword>
<evidence type="ECO:0000313" key="7">
    <source>
        <dbReference type="Proteomes" id="UP001498476"/>
    </source>
</evidence>
<dbReference type="CDD" id="cd03281">
    <property type="entry name" value="ABC_MSH5_euk"/>
    <property type="match status" value="1"/>
</dbReference>
<dbReference type="InterPro" id="IPR000432">
    <property type="entry name" value="DNA_mismatch_repair_MutS_C"/>
</dbReference>
<keyword evidence="2" id="KW-0547">Nucleotide-binding</keyword>
<dbReference type="SMART" id="SM00533">
    <property type="entry name" value="MUTSd"/>
    <property type="match status" value="1"/>
</dbReference>
<comment type="caution">
    <text evidence="6">The sequence shown here is derived from an EMBL/GenBank/DDBJ whole genome shotgun (WGS) entry which is preliminary data.</text>
</comment>
<reference evidence="6 7" key="1">
    <citation type="journal article" date="2025" name="Microbiol. Resour. Announc.">
        <title>Draft genome sequences for Neonectria magnoliae and Neonectria punicea, canker pathogens of Liriodendron tulipifera and Acer saccharum in West Virginia.</title>
        <authorList>
            <person name="Petronek H.M."/>
            <person name="Kasson M.T."/>
            <person name="Metheny A.M."/>
            <person name="Stauder C.M."/>
            <person name="Lovett B."/>
            <person name="Lynch S.C."/>
            <person name="Garnas J.R."/>
            <person name="Kasson L.R."/>
            <person name="Stajich J.E."/>
        </authorList>
    </citation>
    <scope>NUCLEOTIDE SEQUENCE [LARGE SCALE GENOMIC DNA]</scope>
    <source>
        <strain evidence="6 7">NRRL 64653</strain>
    </source>
</reference>
<accession>A0ABR1H4V3</accession>
<dbReference type="Gene3D" id="3.40.50.300">
    <property type="entry name" value="P-loop containing nucleotide triphosphate hydrolases"/>
    <property type="match status" value="1"/>
</dbReference>
<evidence type="ECO:0000256" key="2">
    <source>
        <dbReference type="ARBA" id="ARBA00022741"/>
    </source>
</evidence>
<dbReference type="Gene3D" id="1.10.1420.10">
    <property type="match status" value="1"/>
</dbReference>
<evidence type="ECO:0000256" key="1">
    <source>
        <dbReference type="ARBA" id="ARBA00006271"/>
    </source>
</evidence>
<dbReference type="Pfam" id="PF05192">
    <property type="entry name" value="MutS_III"/>
    <property type="match status" value="1"/>
</dbReference>
<evidence type="ECO:0000259" key="5">
    <source>
        <dbReference type="PROSITE" id="PS00486"/>
    </source>
</evidence>
<dbReference type="PANTHER" id="PTHR11361:SF20">
    <property type="entry name" value="MUTS PROTEIN HOMOLOG 5"/>
    <property type="match status" value="1"/>
</dbReference>
<keyword evidence="3" id="KW-0067">ATP-binding</keyword>
<dbReference type="InterPro" id="IPR036187">
    <property type="entry name" value="DNA_mismatch_repair_MutS_sf"/>
</dbReference>
<dbReference type="InterPro" id="IPR027417">
    <property type="entry name" value="P-loop_NTPase"/>
</dbReference>
<dbReference type="InterPro" id="IPR007696">
    <property type="entry name" value="DNA_mismatch_repair_MutS_core"/>
</dbReference>
<dbReference type="InterPro" id="IPR045076">
    <property type="entry name" value="MutS"/>
</dbReference>